<evidence type="ECO:0000256" key="1">
    <source>
        <dbReference type="SAM" id="MobiDB-lite"/>
    </source>
</evidence>
<evidence type="ECO:0000313" key="3">
    <source>
        <dbReference type="Proteomes" id="UP000294498"/>
    </source>
</evidence>
<feature type="region of interest" description="Disordered" evidence="1">
    <location>
        <begin position="124"/>
        <end position="147"/>
    </location>
</feature>
<keyword evidence="3" id="KW-1185">Reference proteome</keyword>
<dbReference type="EMBL" id="SODV01000001">
    <property type="protein sequence ID" value="TDX01183.1"/>
    <property type="molecule type" value="Genomic_DNA"/>
</dbReference>
<organism evidence="2 3">
    <name type="scientific">Dinghuibacter silviterrae</name>
    <dbReference type="NCBI Taxonomy" id="1539049"/>
    <lineage>
        <taxon>Bacteria</taxon>
        <taxon>Pseudomonadati</taxon>
        <taxon>Bacteroidota</taxon>
        <taxon>Chitinophagia</taxon>
        <taxon>Chitinophagales</taxon>
        <taxon>Chitinophagaceae</taxon>
        <taxon>Dinghuibacter</taxon>
    </lineage>
</organism>
<dbReference type="Proteomes" id="UP000294498">
    <property type="component" value="Unassembled WGS sequence"/>
</dbReference>
<feature type="compositionally biased region" description="Basic residues" evidence="1">
    <location>
        <begin position="266"/>
        <end position="277"/>
    </location>
</feature>
<feature type="region of interest" description="Disordered" evidence="1">
    <location>
        <begin position="255"/>
        <end position="277"/>
    </location>
</feature>
<evidence type="ECO:0000313" key="2">
    <source>
        <dbReference type="EMBL" id="TDX01183.1"/>
    </source>
</evidence>
<sequence length="277" mass="29957">MQQHAHAAAGGESRSVADAVSRQRGGIAVQRRAPVAQMAPLALVPSTPVVQLLKIYRVQDNDAEKKRLTISDTGDVTVNKGPLNISIGVPDHALYYAAGARGNFDVVEFEVDDDKYKEIAEAVASQSDKERAEGTPTFNDATKPGHKIEIPEGPWLEKFKAAIVAGTGKVTGGPAFAEKAGAIAFSEKAVLSFVSQIFDFGDKAADRQVAKALKENGLEYDEDSGKFVNESATKVDWKELKARLWQIHNNYIDKNLRGAEGGGKVDKKHASKKKDKK</sequence>
<protein>
    <submittedName>
        <fullName evidence="2">Uncharacterized protein</fullName>
    </submittedName>
</protein>
<dbReference type="RefSeq" id="WP_133993515.1">
    <property type="nucleotide sequence ID" value="NZ_SODV01000001.1"/>
</dbReference>
<comment type="caution">
    <text evidence="2">The sequence shown here is derived from an EMBL/GenBank/DDBJ whole genome shotgun (WGS) entry which is preliminary data.</text>
</comment>
<dbReference type="AlphaFoldDB" id="A0A4V3GLX7"/>
<accession>A0A4V3GLX7</accession>
<proteinExistence type="predicted"/>
<name>A0A4V3GLX7_9BACT</name>
<gene>
    <name evidence="2" type="ORF">EDB95_2215</name>
</gene>
<reference evidence="2 3" key="1">
    <citation type="submission" date="2019-03" db="EMBL/GenBank/DDBJ databases">
        <title>Genomic Encyclopedia of Type Strains, Phase IV (KMG-IV): sequencing the most valuable type-strain genomes for metagenomic binning, comparative biology and taxonomic classification.</title>
        <authorList>
            <person name="Goeker M."/>
        </authorList>
    </citation>
    <scope>NUCLEOTIDE SEQUENCE [LARGE SCALE GENOMIC DNA]</scope>
    <source>
        <strain evidence="2 3">DSM 100059</strain>
    </source>
</reference>